<dbReference type="InterPro" id="IPR011659">
    <property type="entry name" value="WD40"/>
</dbReference>
<keyword evidence="3" id="KW-1185">Reference proteome</keyword>
<feature type="chain" id="PRO_5046349254" evidence="1">
    <location>
        <begin position="22"/>
        <end position="423"/>
    </location>
</feature>
<dbReference type="SUPFAM" id="SSF82171">
    <property type="entry name" value="DPP6 N-terminal domain-like"/>
    <property type="match status" value="1"/>
</dbReference>
<dbReference type="Pfam" id="PF07676">
    <property type="entry name" value="PD40"/>
    <property type="match status" value="1"/>
</dbReference>
<keyword evidence="1" id="KW-0732">Signal</keyword>
<gene>
    <name evidence="2" type="ORF">NG653_00970</name>
</gene>
<protein>
    <submittedName>
        <fullName evidence="2">Cell envelope biogenesis protein OmpA</fullName>
    </submittedName>
</protein>
<organism evidence="2 3">
    <name type="scientific">Robiginitalea marina</name>
    <dbReference type="NCBI Taxonomy" id="2954105"/>
    <lineage>
        <taxon>Bacteria</taxon>
        <taxon>Pseudomonadati</taxon>
        <taxon>Bacteroidota</taxon>
        <taxon>Flavobacteriia</taxon>
        <taxon>Flavobacteriales</taxon>
        <taxon>Flavobacteriaceae</taxon>
        <taxon>Robiginitalea</taxon>
    </lineage>
</organism>
<reference evidence="2 3" key="1">
    <citation type="submission" date="2022-06" db="EMBL/GenBank/DDBJ databases">
        <authorList>
            <person name="Xuan X."/>
        </authorList>
    </citation>
    <scope>NUCLEOTIDE SEQUENCE [LARGE SCALE GENOMIC DNA]</scope>
    <source>
        <strain evidence="2 3">2V75</strain>
    </source>
</reference>
<name>A0ABT1AUW3_9FLAO</name>
<evidence type="ECO:0000313" key="2">
    <source>
        <dbReference type="EMBL" id="MCO5723405.1"/>
    </source>
</evidence>
<comment type="caution">
    <text evidence="2">The sequence shown here is derived from an EMBL/GenBank/DDBJ whole genome shotgun (WGS) entry which is preliminary data.</text>
</comment>
<dbReference type="RefSeq" id="WP_252739783.1">
    <property type="nucleotide sequence ID" value="NZ_JAMXIB010000001.1"/>
</dbReference>
<evidence type="ECO:0000313" key="3">
    <source>
        <dbReference type="Proteomes" id="UP001206312"/>
    </source>
</evidence>
<accession>A0ABT1AUW3</accession>
<dbReference type="EMBL" id="JAMXIB010000001">
    <property type="protein sequence ID" value="MCO5723405.1"/>
    <property type="molecule type" value="Genomic_DNA"/>
</dbReference>
<feature type="signal peptide" evidence="1">
    <location>
        <begin position="1"/>
        <end position="21"/>
    </location>
</feature>
<evidence type="ECO:0000256" key="1">
    <source>
        <dbReference type="SAM" id="SignalP"/>
    </source>
</evidence>
<proteinExistence type="predicted"/>
<dbReference type="Proteomes" id="UP001206312">
    <property type="component" value="Unassembled WGS sequence"/>
</dbReference>
<sequence>MKLIKLTLVLGTLLISFSVRAQQDKNIASYDALREEADRQISDYLKLVKMGYSEQEIFEDLGNVNFLTGNFRTASFWYQKLMDLIGEDAVSLSYQERYKVALHKAGIRQFPELEQDKDWFTRVREDYQIDRGPTGDQLTQSLAENYHRPDFGSDPDTPSREALERLQRYASPEISAEEGFQPGLEHAYTPPVALAANGRTAFFSKAEWVRPVTGLFSRKQLIHRLYRADYVEGQWKNIQEVPVAPKYASAMHPAISKDGRRLFFASDMPGSFGEYDIYVAELNWDGSIGVAKNLGEKVNTRKNDLYPQVLGDDLLFFASEGHEGFGGLDVFAAQVGTKRVGLAVNVGSPFNSRKDDFALHLMKDKGRAYVMSNRATTRDMVQQLVFAYQTPESSRLADAGNYRFLELRPLEANAGFTHTVFEE</sequence>